<dbReference type="EMBL" id="MCGO01000020">
    <property type="protein sequence ID" value="ORY45347.1"/>
    <property type="molecule type" value="Genomic_DNA"/>
</dbReference>
<evidence type="ECO:0000256" key="2">
    <source>
        <dbReference type="SAM" id="Phobius"/>
    </source>
</evidence>
<keyword evidence="2" id="KW-0472">Membrane</keyword>
<gene>
    <name evidence="3" type="ORF">BCR33DRAFT_850182</name>
</gene>
<sequence>MQQAPAPSQTTNAPTMTIGGGKERYAPTVEEMGVIRAANRSFLFAYGAGIGIGVIAGFSLTRVPSLSKFAQWKTGVVFATSLTGEYLGRKLGEVRAQSYLQQKLPHDSVLRTLLAKDGVTKAAFEIGGTVEGQKVEQPEIRVTAWESIRKMNQSEGGSAWARVRMGKPVVSEVGEGSVVASVQQRKDDDLFAFDAEDSFDSNDTPSTSASTPTPIGRPRTREEEEELVRQGKLRRNRYGDFE</sequence>
<keyword evidence="2" id="KW-1133">Transmembrane helix</keyword>
<keyword evidence="2" id="KW-0812">Transmembrane</keyword>
<dbReference type="Proteomes" id="UP000193642">
    <property type="component" value="Unassembled WGS sequence"/>
</dbReference>
<organism evidence="3 4">
    <name type="scientific">Rhizoclosmatium globosum</name>
    <dbReference type="NCBI Taxonomy" id="329046"/>
    <lineage>
        <taxon>Eukaryota</taxon>
        <taxon>Fungi</taxon>
        <taxon>Fungi incertae sedis</taxon>
        <taxon>Chytridiomycota</taxon>
        <taxon>Chytridiomycota incertae sedis</taxon>
        <taxon>Chytridiomycetes</taxon>
        <taxon>Chytridiales</taxon>
        <taxon>Chytriomycetaceae</taxon>
        <taxon>Rhizoclosmatium</taxon>
    </lineage>
</organism>
<feature type="region of interest" description="Disordered" evidence="1">
    <location>
        <begin position="191"/>
        <end position="242"/>
    </location>
</feature>
<dbReference type="OrthoDB" id="2100896at2759"/>
<protein>
    <submittedName>
        <fullName evidence="3">Uncharacterized protein</fullName>
    </submittedName>
</protein>
<feature type="compositionally biased region" description="Polar residues" evidence="1">
    <location>
        <begin position="1"/>
        <end position="15"/>
    </location>
</feature>
<evidence type="ECO:0000313" key="3">
    <source>
        <dbReference type="EMBL" id="ORY45347.1"/>
    </source>
</evidence>
<name>A0A1Y2CEM8_9FUNG</name>
<keyword evidence="4" id="KW-1185">Reference proteome</keyword>
<feature type="compositionally biased region" description="Acidic residues" evidence="1">
    <location>
        <begin position="191"/>
        <end position="200"/>
    </location>
</feature>
<feature type="transmembrane region" description="Helical" evidence="2">
    <location>
        <begin position="42"/>
        <end position="60"/>
    </location>
</feature>
<comment type="caution">
    <text evidence="3">The sequence shown here is derived from an EMBL/GenBank/DDBJ whole genome shotgun (WGS) entry which is preliminary data.</text>
</comment>
<feature type="compositionally biased region" description="Low complexity" evidence="1">
    <location>
        <begin position="204"/>
        <end position="214"/>
    </location>
</feature>
<evidence type="ECO:0000256" key="1">
    <source>
        <dbReference type="SAM" id="MobiDB-lite"/>
    </source>
</evidence>
<reference evidence="3 4" key="1">
    <citation type="submission" date="2016-07" db="EMBL/GenBank/DDBJ databases">
        <title>Pervasive Adenine N6-methylation of Active Genes in Fungi.</title>
        <authorList>
            <consortium name="DOE Joint Genome Institute"/>
            <person name="Mondo S.J."/>
            <person name="Dannebaum R.O."/>
            <person name="Kuo R.C."/>
            <person name="Labutti K."/>
            <person name="Haridas S."/>
            <person name="Kuo A."/>
            <person name="Salamov A."/>
            <person name="Ahrendt S.R."/>
            <person name="Lipzen A."/>
            <person name="Sullivan W."/>
            <person name="Andreopoulos W.B."/>
            <person name="Clum A."/>
            <person name="Lindquist E."/>
            <person name="Daum C."/>
            <person name="Ramamoorthy G.K."/>
            <person name="Gryganskyi A."/>
            <person name="Culley D."/>
            <person name="Magnuson J.K."/>
            <person name="James T.Y."/>
            <person name="O'Malley M.A."/>
            <person name="Stajich J.E."/>
            <person name="Spatafora J.W."/>
            <person name="Visel A."/>
            <person name="Grigoriev I.V."/>
        </authorList>
    </citation>
    <scope>NUCLEOTIDE SEQUENCE [LARGE SCALE GENOMIC DNA]</scope>
    <source>
        <strain evidence="3 4">JEL800</strain>
    </source>
</reference>
<proteinExistence type="predicted"/>
<accession>A0A1Y2CEM8</accession>
<dbReference type="AlphaFoldDB" id="A0A1Y2CEM8"/>
<feature type="region of interest" description="Disordered" evidence="1">
    <location>
        <begin position="1"/>
        <end position="21"/>
    </location>
</feature>
<evidence type="ECO:0000313" key="4">
    <source>
        <dbReference type="Proteomes" id="UP000193642"/>
    </source>
</evidence>